<comment type="caution">
    <text evidence="1">The sequence shown here is derived from an EMBL/GenBank/DDBJ whole genome shotgun (WGS) entry which is preliminary data.</text>
</comment>
<evidence type="ECO:0000313" key="1">
    <source>
        <dbReference type="EMBL" id="MDA7027500.1"/>
    </source>
</evidence>
<protein>
    <recommendedName>
        <fullName evidence="3">Transposase</fullName>
    </recommendedName>
</protein>
<dbReference type="Pfam" id="PF26149">
    <property type="entry name" value="YuzK"/>
    <property type="match status" value="1"/>
</dbReference>
<sequence>MQRAHGIGYQEYSRRYTTRLEVEKKREIQYRESKQIISNMKMIG</sequence>
<organism evidence="1 2">
    <name type="scientific">Bacillus changyiensis</name>
    <dbReference type="NCBI Taxonomy" id="3004103"/>
    <lineage>
        <taxon>Bacteria</taxon>
        <taxon>Bacillati</taxon>
        <taxon>Bacillota</taxon>
        <taxon>Bacilli</taxon>
        <taxon>Bacillales</taxon>
        <taxon>Bacillaceae</taxon>
        <taxon>Bacillus</taxon>
    </lineage>
</organism>
<evidence type="ECO:0000313" key="2">
    <source>
        <dbReference type="Proteomes" id="UP001211894"/>
    </source>
</evidence>
<dbReference type="Proteomes" id="UP001211894">
    <property type="component" value="Unassembled WGS sequence"/>
</dbReference>
<gene>
    <name evidence="1" type="ORF">PJ311_12975</name>
</gene>
<proteinExistence type="predicted"/>
<evidence type="ECO:0008006" key="3">
    <source>
        <dbReference type="Google" id="ProtNLM"/>
    </source>
</evidence>
<dbReference type="EMBL" id="JAQKAB010000008">
    <property type="protein sequence ID" value="MDA7027500.1"/>
    <property type="molecule type" value="Genomic_DNA"/>
</dbReference>
<dbReference type="InterPro" id="IPR058676">
    <property type="entry name" value="YuzK"/>
</dbReference>
<name>A0ABT4X5D1_9BACI</name>
<reference evidence="1 2" key="1">
    <citation type="submission" date="2023-01" db="EMBL/GenBank/DDBJ databases">
        <title>Bacillus changyiensis sp. nov., isolated from a coastal deposit.</title>
        <authorList>
            <person name="Xiao G."/>
            <person name="Lai Q."/>
            <person name="Hu Z."/>
            <person name="Shao Z."/>
        </authorList>
    </citation>
    <scope>NUCLEOTIDE SEQUENCE [LARGE SCALE GENOMIC DNA]</scope>
    <source>
        <strain evidence="1 2">CLL-7-23</strain>
    </source>
</reference>
<keyword evidence="2" id="KW-1185">Reference proteome</keyword>
<accession>A0ABT4X5D1</accession>